<dbReference type="EMBL" id="BMAW01096204">
    <property type="protein sequence ID" value="GFS73663.1"/>
    <property type="molecule type" value="Genomic_DNA"/>
</dbReference>
<protein>
    <submittedName>
        <fullName evidence="1">Uncharacterized protein</fullName>
    </submittedName>
</protein>
<reference evidence="1" key="1">
    <citation type="submission" date="2020-08" db="EMBL/GenBank/DDBJ databases">
        <title>Multicomponent nature underlies the extraordinary mechanical properties of spider dragline silk.</title>
        <authorList>
            <person name="Kono N."/>
            <person name="Nakamura H."/>
            <person name="Mori M."/>
            <person name="Yoshida Y."/>
            <person name="Ohtoshi R."/>
            <person name="Malay A.D."/>
            <person name="Moran D.A.P."/>
            <person name="Tomita M."/>
            <person name="Numata K."/>
            <person name="Arakawa K."/>
        </authorList>
    </citation>
    <scope>NUCLEOTIDE SEQUENCE</scope>
</reference>
<dbReference type="Proteomes" id="UP000887013">
    <property type="component" value="Unassembled WGS sequence"/>
</dbReference>
<evidence type="ECO:0000313" key="2">
    <source>
        <dbReference type="Proteomes" id="UP000887013"/>
    </source>
</evidence>
<keyword evidence="2" id="KW-1185">Reference proteome</keyword>
<name>A0A8X6MRB6_NEPPI</name>
<accession>A0A8X6MRB6</accession>
<gene>
    <name evidence="1" type="ORF">NPIL_566821</name>
</gene>
<comment type="caution">
    <text evidence="1">The sequence shown here is derived from an EMBL/GenBank/DDBJ whole genome shotgun (WGS) entry which is preliminary data.</text>
</comment>
<proteinExistence type="predicted"/>
<organism evidence="1 2">
    <name type="scientific">Nephila pilipes</name>
    <name type="common">Giant wood spider</name>
    <name type="synonym">Nephila maculata</name>
    <dbReference type="NCBI Taxonomy" id="299642"/>
    <lineage>
        <taxon>Eukaryota</taxon>
        <taxon>Metazoa</taxon>
        <taxon>Ecdysozoa</taxon>
        <taxon>Arthropoda</taxon>
        <taxon>Chelicerata</taxon>
        <taxon>Arachnida</taxon>
        <taxon>Araneae</taxon>
        <taxon>Araneomorphae</taxon>
        <taxon>Entelegynae</taxon>
        <taxon>Araneoidea</taxon>
        <taxon>Nephilidae</taxon>
        <taxon>Nephila</taxon>
    </lineage>
</organism>
<sequence length="42" mass="4758">MSTVMSICYKLLRMTFTDHHAVINYDFHGLLERPCGKKAGTA</sequence>
<evidence type="ECO:0000313" key="1">
    <source>
        <dbReference type="EMBL" id="GFS73663.1"/>
    </source>
</evidence>
<dbReference type="AlphaFoldDB" id="A0A8X6MRB6"/>
<feature type="non-terminal residue" evidence="1">
    <location>
        <position position="42"/>
    </location>
</feature>